<accession>A0A401TT93</accession>
<keyword evidence="4" id="KW-0175">Coiled coil</keyword>
<feature type="region of interest" description="Disordered" evidence="8">
    <location>
        <begin position="1"/>
        <end position="22"/>
    </location>
</feature>
<keyword evidence="2" id="KW-0787">Thick filament</keyword>
<dbReference type="Proteomes" id="UP000287033">
    <property type="component" value="Unassembled WGS sequence"/>
</dbReference>
<feature type="domain" description="Myosin tail" evidence="9">
    <location>
        <begin position="1"/>
        <end position="70"/>
    </location>
</feature>
<name>A0A401TT93_CHIPU</name>
<keyword evidence="5" id="KW-0518">Myosin</keyword>
<dbReference type="InterPro" id="IPR002928">
    <property type="entry name" value="Myosin_tail"/>
</dbReference>
<evidence type="ECO:0000256" key="3">
    <source>
        <dbReference type="ARBA" id="ARBA00022490"/>
    </source>
</evidence>
<evidence type="ECO:0000256" key="8">
    <source>
        <dbReference type="SAM" id="MobiDB-lite"/>
    </source>
</evidence>
<dbReference type="GO" id="GO:0030016">
    <property type="term" value="C:myofibril"/>
    <property type="evidence" value="ECO:0007669"/>
    <property type="project" value="UniProtKB-SubCell"/>
</dbReference>
<dbReference type="PANTHER" id="PTHR46349:SF7">
    <property type="entry name" value="MYOSIN TAIL DOMAIN-CONTAINING PROTEIN"/>
    <property type="match status" value="1"/>
</dbReference>
<evidence type="ECO:0000256" key="6">
    <source>
        <dbReference type="ARBA" id="ARBA00023175"/>
    </source>
</evidence>
<evidence type="ECO:0000313" key="11">
    <source>
        <dbReference type="Proteomes" id="UP000287033"/>
    </source>
</evidence>
<keyword evidence="7" id="KW-0514">Muscle protein</keyword>
<evidence type="ECO:0000256" key="2">
    <source>
        <dbReference type="ARBA" id="ARBA00022433"/>
    </source>
</evidence>
<dbReference type="GO" id="GO:0016459">
    <property type="term" value="C:myosin complex"/>
    <property type="evidence" value="ECO:0007669"/>
    <property type="project" value="UniProtKB-KW"/>
</dbReference>
<comment type="caution">
    <text evidence="10">The sequence shown here is derived from an EMBL/GenBank/DDBJ whole genome shotgun (WGS) entry which is preliminary data.</text>
</comment>
<keyword evidence="3" id="KW-0963">Cytoplasm</keyword>
<evidence type="ECO:0000256" key="7">
    <source>
        <dbReference type="ARBA" id="ARBA00023179"/>
    </source>
</evidence>
<dbReference type="PANTHER" id="PTHR46349">
    <property type="entry name" value="CINGULIN-LIKE PROTEIN 1-RELATED"/>
    <property type="match status" value="1"/>
</dbReference>
<evidence type="ECO:0000256" key="1">
    <source>
        <dbReference type="ARBA" id="ARBA00004657"/>
    </source>
</evidence>
<reference evidence="10 11" key="1">
    <citation type="journal article" date="2018" name="Nat. Ecol. Evol.">
        <title>Shark genomes provide insights into elasmobranch evolution and the origin of vertebrates.</title>
        <authorList>
            <person name="Hara Y"/>
            <person name="Yamaguchi K"/>
            <person name="Onimaru K"/>
            <person name="Kadota M"/>
            <person name="Koyanagi M"/>
            <person name="Keeley SD"/>
            <person name="Tatsumi K"/>
            <person name="Tanaka K"/>
            <person name="Motone F"/>
            <person name="Kageyama Y"/>
            <person name="Nozu R"/>
            <person name="Adachi N"/>
            <person name="Nishimura O"/>
            <person name="Nakagawa R"/>
            <person name="Tanegashima C"/>
            <person name="Kiyatake I"/>
            <person name="Matsumoto R"/>
            <person name="Murakumo K"/>
            <person name="Nishida K"/>
            <person name="Terakita A"/>
            <person name="Kuratani S"/>
            <person name="Sato K"/>
            <person name="Hyodo S Kuraku.S."/>
        </authorList>
    </citation>
    <scope>NUCLEOTIDE SEQUENCE [LARGE SCALE GENOMIC DNA]</scope>
</reference>
<feature type="non-terminal residue" evidence="10">
    <location>
        <position position="1"/>
    </location>
</feature>
<keyword evidence="11" id="KW-1185">Reference proteome</keyword>
<protein>
    <recommendedName>
        <fullName evidence="9">Myosin tail domain-containing protein</fullName>
    </recommendedName>
</protein>
<comment type="subcellular location">
    <subcellularLocation>
        <location evidence="1">Cytoplasm</location>
        <location evidence="1">Myofibril</location>
    </subcellularLocation>
</comment>
<keyword evidence="6" id="KW-0505">Motor protein</keyword>
<evidence type="ECO:0000313" key="10">
    <source>
        <dbReference type="EMBL" id="GCC45858.1"/>
    </source>
</evidence>
<proteinExistence type="predicted"/>
<dbReference type="GO" id="GO:0005923">
    <property type="term" value="C:bicellular tight junction"/>
    <property type="evidence" value="ECO:0007669"/>
    <property type="project" value="TreeGrafter"/>
</dbReference>
<dbReference type="STRING" id="137246.A0A401TT93"/>
<organism evidence="10 11">
    <name type="scientific">Chiloscyllium punctatum</name>
    <name type="common">Brownbanded bambooshark</name>
    <name type="synonym">Hemiscyllium punctatum</name>
    <dbReference type="NCBI Taxonomy" id="137246"/>
    <lineage>
        <taxon>Eukaryota</taxon>
        <taxon>Metazoa</taxon>
        <taxon>Chordata</taxon>
        <taxon>Craniata</taxon>
        <taxon>Vertebrata</taxon>
        <taxon>Chondrichthyes</taxon>
        <taxon>Elasmobranchii</taxon>
        <taxon>Galeomorphii</taxon>
        <taxon>Galeoidea</taxon>
        <taxon>Orectolobiformes</taxon>
        <taxon>Hemiscylliidae</taxon>
        <taxon>Chiloscyllium</taxon>
    </lineage>
</organism>
<sequence>VETVTSELSAERSLSQRLENTRQQLERQNKELRAKLQELEGVLRSKYRTNMASLELKISQLEEQLEQESK</sequence>
<evidence type="ECO:0000256" key="4">
    <source>
        <dbReference type="ARBA" id="ARBA00023054"/>
    </source>
</evidence>
<evidence type="ECO:0000259" key="9">
    <source>
        <dbReference type="Pfam" id="PF01576"/>
    </source>
</evidence>
<evidence type="ECO:0000256" key="5">
    <source>
        <dbReference type="ARBA" id="ARBA00023123"/>
    </source>
</evidence>
<dbReference type="EMBL" id="BEZZ01179192">
    <property type="protein sequence ID" value="GCC45858.1"/>
    <property type="molecule type" value="Genomic_DNA"/>
</dbReference>
<gene>
    <name evidence="10" type="ORF">chiPu_0030280</name>
</gene>
<dbReference type="OrthoDB" id="10254995at2759"/>
<dbReference type="Pfam" id="PF01576">
    <property type="entry name" value="Myosin_tail_1"/>
    <property type="match status" value="1"/>
</dbReference>
<dbReference type="AlphaFoldDB" id="A0A401TT93"/>
<dbReference type="GO" id="GO:0032982">
    <property type="term" value="C:myosin filament"/>
    <property type="evidence" value="ECO:0007669"/>
    <property type="project" value="UniProtKB-KW"/>
</dbReference>